<evidence type="ECO:0000256" key="10">
    <source>
        <dbReference type="ARBA" id="ARBA00022990"/>
    </source>
</evidence>
<proteinExistence type="predicted"/>
<evidence type="ECO:0000256" key="11">
    <source>
        <dbReference type="ARBA" id="ARBA00023242"/>
    </source>
</evidence>
<dbReference type="SUPFAM" id="SSF54928">
    <property type="entry name" value="RNA-binding domain, RBD"/>
    <property type="match status" value="2"/>
</dbReference>
<dbReference type="InterPro" id="IPR012677">
    <property type="entry name" value="Nucleotide-bd_a/b_plait_sf"/>
</dbReference>
<evidence type="ECO:0000256" key="4">
    <source>
        <dbReference type="ARBA" id="ARBA00022490"/>
    </source>
</evidence>
<keyword evidence="18" id="KW-1185">Reference proteome</keyword>
<evidence type="ECO:0000313" key="18">
    <source>
        <dbReference type="Proteomes" id="UP001346869"/>
    </source>
</evidence>
<keyword evidence="3" id="KW-0488">Methylation</keyword>
<comment type="subcellular location">
    <subcellularLocation>
        <location evidence="2">Cytoplasm</location>
    </subcellularLocation>
    <subcellularLocation>
        <location evidence="1">Nucleus</location>
    </subcellularLocation>
</comment>
<keyword evidence="8" id="KW-0832">Ubl conjugation</keyword>
<dbReference type="SMART" id="SM00360">
    <property type="entry name" value="RRM"/>
    <property type="match status" value="2"/>
</dbReference>
<evidence type="ECO:0000256" key="15">
    <source>
        <dbReference type="SAM" id="MobiDB-lite"/>
    </source>
</evidence>
<keyword evidence="9 14" id="KW-0694">RNA-binding</keyword>
<dbReference type="FunFam" id="3.30.70.330:FF:000186">
    <property type="entry name" value="heterogeneous nuclear ribonucleoprotein A/B isoform X1"/>
    <property type="match status" value="1"/>
</dbReference>
<evidence type="ECO:0000256" key="14">
    <source>
        <dbReference type="PROSITE-ProRule" id="PRU00176"/>
    </source>
</evidence>
<keyword evidence="6" id="KW-0597">Phosphoprotein</keyword>
<feature type="region of interest" description="Disordered" evidence="15">
    <location>
        <begin position="1"/>
        <end position="72"/>
    </location>
</feature>
<evidence type="ECO:0000256" key="9">
    <source>
        <dbReference type="ARBA" id="ARBA00022884"/>
    </source>
</evidence>
<feature type="compositionally biased region" description="Polar residues" evidence="15">
    <location>
        <begin position="1"/>
        <end position="12"/>
    </location>
</feature>
<feature type="compositionally biased region" description="Acidic residues" evidence="15">
    <location>
        <begin position="18"/>
        <end position="33"/>
    </location>
</feature>
<evidence type="ECO:0000259" key="16">
    <source>
        <dbReference type="PROSITE" id="PS50102"/>
    </source>
</evidence>
<evidence type="ECO:0000256" key="2">
    <source>
        <dbReference type="ARBA" id="ARBA00004496"/>
    </source>
</evidence>
<dbReference type="EMBL" id="JAUZQC010000010">
    <property type="protein sequence ID" value="KAK5864900.1"/>
    <property type="molecule type" value="Genomic_DNA"/>
</dbReference>
<evidence type="ECO:0000256" key="13">
    <source>
        <dbReference type="ARBA" id="ARBA00067693"/>
    </source>
</evidence>
<dbReference type="PANTHER" id="PTHR48033">
    <property type="entry name" value="RNA-BINDING (RRM/RBD/RNP MOTIFS) FAMILY PROTEIN"/>
    <property type="match status" value="1"/>
</dbReference>
<dbReference type="GO" id="GO:0010557">
    <property type="term" value="P:positive regulation of macromolecule biosynthetic process"/>
    <property type="evidence" value="ECO:0007669"/>
    <property type="project" value="UniProtKB-ARBA"/>
</dbReference>
<dbReference type="PANTHER" id="PTHR48033:SF1">
    <property type="entry name" value="HETEROGENEOUS NUCLEAR RIBONUCLEOPROTEIN A_B"/>
    <property type="match status" value="1"/>
</dbReference>
<dbReference type="GO" id="GO:0003723">
    <property type="term" value="F:RNA binding"/>
    <property type="evidence" value="ECO:0007669"/>
    <property type="project" value="UniProtKB-UniRule"/>
</dbReference>
<dbReference type="GO" id="GO:0010468">
    <property type="term" value="P:regulation of gene expression"/>
    <property type="evidence" value="ECO:0007669"/>
    <property type="project" value="UniProtKB-ARBA"/>
</dbReference>
<sequence>MSEIEQQYMETSENGHEVDDDFNGAENTEEGNDESAVNDCGEEAEGAGPDADGNSQNGGTEGGQIDASKGEEDAGKMFVGGLSWETSKKDLKDYFTKFGEVTDCTIKMDQQTGRSRGFGFILFKDAASVEKVLEQKEHRLDGRVIDPKKAMAMKKDPVKKIFVGGLNPDTAKEVIQEYFGTFGEVETIELPQDPKTEKRRGFVFITYKDEIPVKKVMEKKYHNVGGSKCEIKIAQPKEVYQQQQYGARAYGGGGRGRGRGGQGQNWNQGYNNYWNQGYNQNYYGQQGYGGYGGYGNYDYSTGYYGYGGGYDYNQGNTSYGKTPRRGGHQSSYKPY</sequence>
<dbReference type="PROSITE" id="PS50102">
    <property type="entry name" value="RRM"/>
    <property type="match status" value="2"/>
</dbReference>
<keyword evidence="11" id="KW-0539">Nucleus</keyword>
<keyword evidence="4" id="KW-0963">Cytoplasm</keyword>
<dbReference type="Proteomes" id="UP001346869">
    <property type="component" value="Unassembled WGS sequence"/>
</dbReference>
<reference evidence="17 18" key="1">
    <citation type="journal article" date="2023" name="Genes (Basel)">
        <title>Chromosome-Level Genome Assembly and Circadian Gene Repertoire of the Patagonia Blennie Eleginops maclovinus-The Closest Ancestral Proxy of Antarctic Cryonotothenioids.</title>
        <authorList>
            <person name="Cheng C.C."/>
            <person name="Rivera-Colon A.G."/>
            <person name="Minhas B.F."/>
            <person name="Wilson L."/>
            <person name="Rayamajhi N."/>
            <person name="Vargas-Chacoff L."/>
            <person name="Catchen J.M."/>
        </authorList>
    </citation>
    <scope>NUCLEOTIDE SEQUENCE [LARGE SCALE GENOMIC DNA]</scope>
    <source>
        <strain evidence="17">JMC-PN-2008</strain>
    </source>
</reference>
<evidence type="ECO:0000313" key="17">
    <source>
        <dbReference type="EMBL" id="KAK5864900.1"/>
    </source>
</evidence>
<evidence type="ECO:0000256" key="6">
    <source>
        <dbReference type="ARBA" id="ARBA00022553"/>
    </source>
</evidence>
<evidence type="ECO:0000256" key="1">
    <source>
        <dbReference type="ARBA" id="ARBA00004123"/>
    </source>
</evidence>
<dbReference type="Gene3D" id="3.30.70.330">
    <property type="match status" value="2"/>
</dbReference>
<dbReference type="GO" id="GO:0000785">
    <property type="term" value="C:chromatin"/>
    <property type="evidence" value="ECO:0007669"/>
    <property type="project" value="TreeGrafter"/>
</dbReference>
<feature type="domain" description="RRM" evidence="16">
    <location>
        <begin position="75"/>
        <end position="160"/>
    </location>
</feature>
<evidence type="ECO:0000256" key="5">
    <source>
        <dbReference type="ARBA" id="ARBA00022499"/>
    </source>
</evidence>
<dbReference type="AlphaFoldDB" id="A0AAN7XQI0"/>
<dbReference type="Pfam" id="PF08143">
    <property type="entry name" value="CBFNT"/>
    <property type="match status" value="1"/>
</dbReference>
<dbReference type="FunFam" id="3.30.70.330:FF:000030">
    <property type="entry name" value="Heterogeneous nuclear ribonucleoprotein d0 isoform"/>
    <property type="match status" value="1"/>
</dbReference>
<feature type="domain" description="RRM" evidence="16">
    <location>
        <begin position="159"/>
        <end position="236"/>
    </location>
</feature>
<dbReference type="CDD" id="cd12757">
    <property type="entry name" value="RRM1_hnRNPAB"/>
    <property type="match status" value="1"/>
</dbReference>
<protein>
    <recommendedName>
        <fullName evidence="13">Heterogeneous nuclear ribonucleoprotein A/B</fullName>
    </recommendedName>
</protein>
<evidence type="ECO:0000256" key="12">
    <source>
        <dbReference type="ARBA" id="ARBA00064465"/>
    </source>
</evidence>
<reference evidence="17 18" key="2">
    <citation type="journal article" date="2023" name="Mol. Biol. Evol.">
        <title>Genomics of Secondarily Temperate Adaptation in the Only Non-Antarctic Icefish.</title>
        <authorList>
            <person name="Rivera-Colon A.G."/>
            <person name="Rayamajhi N."/>
            <person name="Minhas B.F."/>
            <person name="Madrigal G."/>
            <person name="Bilyk K.T."/>
            <person name="Yoon V."/>
            <person name="Hune M."/>
            <person name="Gregory S."/>
            <person name="Cheng C.H.C."/>
            <person name="Catchen J.M."/>
        </authorList>
    </citation>
    <scope>NUCLEOTIDE SEQUENCE [LARGE SCALE GENOMIC DNA]</scope>
    <source>
        <strain evidence="17">JMC-PN-2008</strain>
    </source>
</reference>
<dbReference type="GO" id="GO:0005654">
    <property type="term" value="C:nucleoplasm"/>
    <property type="evidence" value="ECO:0007669"/>
    <property type="project" value="TreeGrafter"/>
</dbReference>
<evidence type="ECO:0000256" key="8">
    <source>
        <dbReference type="ARBA" id="ARBA00022843"/>
    </source>
</evidence>
<dbReference type="InterPro" id="IPR034846">
    <property type="entry name" value="hnRNPAB_RRM1"/>
</dbReference>
<keyword evidence="5" id="KW-1017">Isopeptide bond</keyword>
<comment type="subunit">
    <text evidence="12">Identified in a IGF2BP1-dependent mRNP granule complex containing untranslated mRNAs. Interacts with APOBEC1.</text>
</comment>
<comment type="caution">
    <text evidence="17">The sequence shown here is derived from an EMBL/GenBank/DDBJ whole genome shotgun (WGS) entry which is preliminary data.</text>
</comment>
<dbReference type="Pfam" id="PF00076">
    <property type="entry name" value="RRM_1"/>
    <property type="match status" value="2"/>
</dbReference>
<keyword evidence="7" id="KW-0677">Repeat</keyword>
<dbReference type="InterPro" id="IPR035979">
    <property type="entry name" value="RBD_domain_sf"/>
</dbReference>
<dbReference type="GO" id="GO:0032991">
    <property type="term" value="C:protein-containing complex"/>
    <property type="evidence" value="ECO:0007669"/>
    <property type="project" value="UniProtKB-ARBA"/>
</dbReference>
<organism evidence="17 18">
    <name type="scientific">Eleginops maclovinus</name>
    <name type="common">Patagonian blennie</name>
    <name type="synonym">Eleginus maclovinus</name>
    <dbReference type="NCBI Taxonomy" id="56733"/>
    <lineage>
        <taxon>Eukaryota</taxon>
        <taxon>Metazoa</taxon>
        <taxon>Chordata</taxon>
        <taxon>Craniata</taxon>
        <taxon>Vertebrata</taxon>
        <taxon>Euteleostomi</taxon>
        <taxon>Actinopterygii</taxon>
        <taxon>Neopterygii</taxon>
        <taxon>Teleostei</taxon>
        <taxon>Neoteleostei</taxon>
        <taxon>Acanthomorphata</taxon>
        <taxon>Eupercaria</taxon>
        <taxon>Perciformes</taxon>
        <taxon>Notothenioidei</taxon>
        <taxon>Eleginopidae</taxon>
        <taxon>Eleginops</taxon>
    </lineage>
</organism>
<evidence type="ECO:0000256" key="3">
    <source>
        <dbReference type="ARBA" id="ARBA00022481"/>
    </source>
</evidence>
<gene>
    <name evidence="17" type="ORF">PBY51_016106</name>
</gene>
<dbReference type="GO" id="GO:0005737">
    <property type="term" value="C:cytoplasm"/>
    <property type="evidence" value="ECO:0007669"/>
    <property type="project" value="UniProtKB-SubCell"/>
</dbReference>
<feature type="region of interest" description="Disordered" evidence="15">
    <location>
        <begin position="314"/>
        <end position="335"/>
    </location>
</feature>
<name>A0AAN7XQI0_ELEMC</name>
<dbReference type="InterPro" id="IPR000504">
    <property type="entry name" value="RRM_dom"/>
</dbReference>
<dbReference type="InterPro" id="IPR012956">
    <property type="entry name" value="CARG-binding_factor_N"/>
</dbReference>
<keyword evidence="10" id="KW-0007">Acetylation</keyword>
<accession>A0AAN7XQI0</accession>
<evidence type="ECO:0000256" key="7">
    <source>
        <dbReference type="ARBA" id="ARBA00022737"/>
    </source>
</evidence>